<protein>
    <submittedName>
        <fullName evidence="2">Uncharacterized protein</fullName>
    </submittedName>
</protein>
<dbReference type="Proteomes" id="UP001240984">
    <property type="component" value="Unassembled WGS sequence"/>
</dbReference>
<dbReference type="RefSeq" id="WP_306832300.1">
    <property type="nucleotide sequence ID" value="NZ_JAUSRA010000001.1"/>
</dbReference>
<evidence type="ECO:0000313" key="3">
    <source>
        <dbReference type="Proteomes" id="UP001240984"/>
    </source>
</evidence>
<comment type="caution">
    <text evidence="2">The sequence shown here is derived from an EMBL/GenBank/DDBJ whole genome shotgun (WGS) entry which is preliminary data.</text>
</comment>
<proteinExistence type="predicted"/>
<dbReference type="EMBL" id="JAUSRA010000001">
    <property type="protein sequence ID" value="MDP9796035.1"/>
    <property type="molecule type" value="Genomic_DNA"/>
</dbReference>
<keyword evidence="1" id="KW-0812">Transmembrane</keyword>
<name>A0ABT9MXD2_9ACTN</name>
<sequence>MAAARAAAAHRDRLSAALPGERASSGWYTGAASVSVVVHGAVASVALTGAARVRRSRTGGTWCARR</sequence>
<evidence type="ECO:0000256" key="1">
    <source>
        <dbReference type="SAM" id="Phobius"/>
    </source>
</evidence>
<organism evidence="2 3">
    <name type="scientific">Catenuloplanes nepalensis</name>
    <dbReference type="NCBI Taxonomy" id="587533"/>
    <lineage>
        <taxon>Bacteria</taxon>
        <taxon>Bacillati</taxon>
        <taxon>Actinomycetota</taxon>
        <taxon>Actinomycetes</taxon>
        <taxon>Micromonosporales</taxon>
        <taxon>Micromonosporaceae</taxon>
        <taxon>Catenuloplanes</taxon>
    </lineage>
</organism>
<keyword evidence="1" id="KW-0472">Membrane</keyword>
<reference evidence="2 3" key="1">
    <citation type="submission" date="2023-07" db="EMBL/GenBank/DDBJ databases">
        <title>Sequencing the genomes of 1000 actinobacteria strains.</title>
        <authorList>
            <person name="Klenk H.-P."/>
        </authorList>
    </citation>
    <scope>NUCLEOTIDE SEQUENCE [LARGE SCALE GENOMIC DNA]</scope>
    <source>
        <strain evidence="2 3">DSM 44710</strain>
    </source>
</reference>
<keyword evidence="1" id="KW-1133">Transmembrane helix</keyword>
<feature type="transmembrane region" description="Helical" evidence="1">
    <location>
        <begin position="27"/>
        <end position="47"/>
    </location>
</feature>
<gene>
    <name evidence="2" type="ORF">J2S43_004547</name>
</gene>
<keyword evidence="3" id="KW-1185">Reference proteome</keyword>
<accession>A0ABT9MXD2</accession>
<evidence type="ECO:0000313" key="2">
    <source>
        <dbReference type="EMBL" id="MDP9796035.1"/>
    </source>
</evidence>